<gene>
    <name evidence="2" type="ORF">CCUR1050_LOCUS24100</name>
</gene>
<sequence length="102" mass="11274">MGASQSEPENHHGESLTISFCTASRWKTEKRPPAESYVSYVKGGSRETSPLKSARSNSDAYKDIDYRLPYSFNFPKFAEASTPSPPPKAKPAAQVKSTTRFV</sequence>
<name>A0A7S0QSD1_9CRYP</name>
<reference evidence="2" key="1">
    <citation type="submission" date="2021-01" db="EMBL/GenBank/DDBJ databases">
        <authorList>
            <person name="Corre E."/>
            <person name="Pelletier E."/>
            <person name="Niang G."/>
            <person name="Scheremetjew M."/>
            <person name="Finn R."/>
            <person name="Kale V."/>
            <person name="Holt S."/>
            <person name="Cochrane G."/>
            <person name="Meng A."/>
            <person name="Brown T."/>
            <person name="Cohen L."/>
        </authorList>
    </citation>
    <scope>NUCLEOTIDE SEQUENCE</scope>
    <source>
        <strain evidence="2">CCAP979/52</strain>
    </source>
</reference>
<evidence type="ECO:0000256" key="1">
    <source>
        <dbReference type="SAM" id="MobiDB-lite"/>
    </source>
</evidence>
<evidence type="ECO:0000313" key="2">
    <source>
        <dbReference type="EMBL" id="CAD8646415.1"/>
    </source>
</evidence>
<protein>
    <submittedName>
        <fullName evidence="2">Uncharacterized protein</fullName>
    </submittedName>
</protein>
<accession>A0A7S0QSD1</accession>
<dbReference type="EMBL" id="HBEZ01043849">
    <property type="protein sequence ID" value="CAD8646415.1"/>
    <property type="molecule type" value="Transcribed_RNA"/>
</dbReference>
<organism evidence="2">
    <name type="scientific">Cryptomonas curvata</name>
    <dbReference type="NCBI Taxonomy" id="233186"/>
    <lineage>
        <taxon>Eukaryota</taxon>
        <taxon>Cryptophyceae</taxon>
        <taxon>Cryptomonadales</taxon>
        <taxon>Cryptomonadaceae</taxon>
        <taxon>Cryptomonas</taxon>
    </lineage>
</organism>
<proteinExistence type="predicted"/>
<dbReference type="AlphaFoldDB" id="A0A7S0QSD1"/>
<feature type="region of interest" description="Disordered" evidence="1">
    <location>
        <begin position="79"/>
        <end position="102"/>
    </location>
</feature>